<dbReference type="InterPro" id="IPR024909">
    <property type="entry name" value="Cys-tRNA/MSH_ligase"/>
</dbReference>
<dbReference type="AlphaFoldDB" id="A0A6H0WEB2"/>
<gene>
    <name evidence="13 16" type="primary">cysS</name>
    <name evidence="16" type="ORF">G4P54_00615</name>
</gene>
<accession>A0A6H0WEB2</accession>
<dbReference type="InterPro" id="IPR015803">
    <property type="entry name" value="Cys-tRNA-ligase"/>
</dbReference>
<evidence type="ECO:0000313" key="17">
    <source>
        <dbReference type="Proteomes" id="UP000501914"/>
    </source>
</evidence>
<evidence type="ECO:0000256" key="14">
    <source>
        <dbReference type="SAM" id="Coils"/>
    </source>
</evidence>
<evidence type="ECO:0000256" key="1">
    <source>
        <dbReference type="ARBA" id="ARBA00004496"/>
    </source>
</evidence>
<reference evidence="16 17" key="1">
    <citation type="submission" date="2020-02" db="EMBL/GenBank/DDBJ databases">
        <title>Genome sequencing, annotation and comparative genomic analysis of Bacillus tequilensis EA-CB0015, an effective biological control agent against Pseudocercospora fijiensis in banana plants.</title>
        <authorList>
            <person name="Cuellar-Gaviria T.Z."/>
            <person name="Ju K.-S."/>
            <person name="Villegas-Escobar V."/>
        </authorList>
    </citation>
    <scope>NUCLEOTIDE SEQUENCE [LARGE SCALE GENOMIC DNA]</scope>
    <source>
        <strain evidence="16 17">EA-CB0015</strain>
    </source>
</reference>
<name>A0A6H0WEB2_9BACI</name>
<dbReference type="FunFam" id="3.40.50.620:FF:000009">
    <property type="entry name" value="Cysteine--tRNA ligase"/>
    <property type="match status" value="1"/>
</dbReference>
<protein>
    <recommendedName>
        <fullName evidence="13">Cysteine--tRNA ligase</fullName>
        <ecNumber evidence="13">6.1.1.16</ecNumber>
    </recommendedName>
    <alternativeName>
        <fullName evidence="13">Cysteinyl-tRNA synthetase</fullName>
        <shortName evidence="13">CysRS</shortName>
    </alternativeName>
</protein>
<dbReference type="SUPFAM" id="SSF52374">
    <property type="entry name" value="Nucleotidylyl transferase"/>
    <property type="match status" value="1"/>
</dbReference>
<dbReference type="SMART" id="SM00840">
    <property type="entry name" value="DALR_2"/>
    <property type="match status" value="1"/>
</dbReference>
<dbReference type="CDD" id="cd00672">
    <property type="entry name" value="CysRS_core"/>
    <property type="match status" value="1"/>
</dbReference>
<dbReference type="GO" id="GO:0008270">
    <property type="term" value="F:zinc ion binding"/>
    <property type="evidence" value="ECO:0007669"/>
    <property type="project" value="UniProtKB-UniRule"/>
</dbReference>
<feature type="binding site" evidence="13">
    <location>
        <position position="209"/>
    </location>
    <ligand>
        <name>Zn(2+)</name>
        <dbReference type="ChEBI" id="CHEBI:29105"/>
    </ligand>
</feature>
<keyword evidence="8 13" id="KW-0862">Zinc</keyword>
<dbReference type="NCBIfam" id="TIGR00435">
    <property type="entry name" value="cysS"/>
    <property type="match status" value="1"/>
</dbReference>
<evidence type="ECO:0000313" key="16">
    <source>
        <dbReference type="EMBL" id="QIW78464.1"/>
    </source>
</evidence>
<keyword evidence="4 13" id="KW-0963">Cytoplasm</keyword>
<feature type="modified residue" description="Phosphoserine" evidence="13">
    <location>
        <position position="270"/>
    </location>
</feature>
<dbReference type="EC" id="6.1.1.16" evidence="13"/>
<evidence type="ECO:0000256" key="11">
    <source>
        <dbReference type="ARBA" id="ARBA00023146"/>
    </source>
</evidence>
<feature type="binding site" evidence="13">
    <location>
        <position position="238"/>
    </location>
    <ligand>
        <name>Zn(2+)</name>
        <dbReference type="ChEBI" id="CHEBI:29105"/>
    </ligand>
</feature>
<dbReference type="FunFam" id="1.20.120.1910:FF:000002">
    <property type="entry name" value="Cysteine--tRNA ligase"/>
    <property type="match status" value="1"/>
</dbReference>
<evidence type="ECO:0000256" key="13">
    <source>
        <dbReference type="HAMAP-Rule" id="MF_00041"/>
    </source>
</evidence>
<feature type="short sequence motif" description="'HIGH' region" evidence="13">
    <location>
        <begin position="31"/>
        <end position="41"/>
    </location>
</feature>
<dbReference type="PANTHER" id="PTHR10890">
    <property type="entry name" value="CYSTEINYL-TRNA SYNTHETASE"/>
    <property type="match status" value="1"/>
</dbReference>
<dbReference type="Gene3D" id="1.20.120.1910">
    <property type="entry name" value="Cysteine-tRNA ligase, C-terminal anti-codon recognition domain"/>
    <property type="match status" value="1"/>
</dbReference>
<keyword evidence="17" id="KW-1185">Reference proteome</keyword>
<feature type="domain" description="Cysteinyl-tRNA synthetase class Ia DALR" evidence="15">
    <location>
        <begin position="353"/>
        <end position="420"/>
    </location>
</feature>
<comment type="cofactor">
    <cofactor evidence="13">
        <name>Zn(2+)</name>
        <dbReference type="ChEBI" id="CHEBI:29105"/>
    </cofactor>
    <text evidence="13">Binds 1 zinc ion per subunit.</text>
</comment>
<keyword evidence="10 13" id="KW-0648">Protein biosynthesis</keyword>
<comment type="subunit">
    <text evidence="3 13">Monomer.</text>
</comment>
<keyword evidence="9 13" id="KW-0067">ATP-binding</keyword>
<keyword evidence="7 13" id="KW-0547">Nucleotide-binding</keyword>
<dbReference type="GO" id="GO:0004817">
    <property type="term" value="F:cysteine-tRNA ligase activity"/>
    <property type="evidence" value="ECO:0007669"/>
    <property type="project" value="UniProtKB-UniRule"/>
</dbReference>
<sequence>MTITLYNTLTRQKETFVPLEEGKVKMYVCGPTVYNYIHIGNARPAIVYDTVRNYLEYKGYDVQYVSNFTDVDDKLIKAANELGEDVPAISERFINAYFEDVGALGCRKADLHPRVMENMDAIIEFVDQLVKKGYAYESEGDVYFKTRAFEGYGKLSQQSIDELRSGARIRVGEKKEDALDFALWKAAKEGEISWDSPWGKGRPGWHIECSAMVKKYLGDQIDIHAGGQDLTFPHHENEIAQSEALTGKTFAKYWLHNGYINIDNEKMSKSLGNFVLVHDIIKQHDPQLLRFFMLSVHYRHPINYSEELLENTKSAFNRLKTAYSNLQHRLNSSTNLTEDDDQWLEKVEEHRKAFEEAMDDDFNTANAISVLFDLAKHANYYLQKDHTADHVIKAFIEMFDRIVSVLGFSLGEQELLDQEIEDLIEKRNEARRNRDFALSDQIRDQLKSMNIILEDTAQGTRWKRGE</sequence>
<dbReference type="SUPFAM" id="SSF47323">
    <property type="entry name" value="Anticodon-binding domain of a subclass of class I aminoacyl-tRNA synthetases"/>
    <property type="match status" value="1"/>
</dbReference>
<dbReference type="InterPro" id="IPR014729">
    <property type="entry name" value="Rossmann-like_a/b/a_fold"/>
</dbReference>
<dbReference type="EMBL" id="CP048852">
    <property type="protein sequence ID" value="QIW78464.1"/>
    <property type="molecule type" value="Genomic_DNA"/>
</dbReference>
<keyword evidence="14" id="KW-0175">Coiled coil</keyword>
<feature type="binding site" evidence="13">
    <location>
        <position position="269"/>
    </location>
    <ligand>
        <name>ATP</name>
        <dbReference type="ChEBI" id="CHEBI:30616"/>
    </ligand>
</feature>
<comment type="similarity">
    <text evidence="2 13">Belongs to the class-I aminoacyl-tRNA synthetase family.</text>
</comment>
<feature type="binding site" evidence="13">
    <location>
        <position position="29"/>
    </location>
    <ligand>
        <name>Zn(2+)</name>
        <dbReference type="ChEBI" id="CHEBI:29105"/>
    </ligand>
</feature>
<dbReference type="GO" id="GO:0005524">
    <property type="term" value="F:ATP binding"/>
    <property type="evidence" value="ECO:0007669"/>
    <property type="project" value="UniProtKB-UniRule"/>
</dbReference>
<dbReference type="PANTHER" id="PTHR10890:SF3">
    <property type="entry name" value="CYSTEINE--TRNA LIGASE, CYTOPLASMIC"/>
    <property type="match status" value="1"/>
</dbReference>
<dbReference type="Gene3D" id="3.40.50.620">
    <property type="entry name" value="HUPs"/>
    <property type="match status" value="1"/>
</dbReference>
<keyword evidence="6 13" id="KW-0479">Metal-binding</keyword>
<evidence type="ECO:0000256" key="12">
    <source>
        <dbReference type="ARBA" id="ARBA00047398"/>
    </source>
</evidence>
<keyword evidence="5 13" id="KW-0436">Ligase</keyword>
<dbReference type="InterPro" id="IPR009080">
    <property type="entry name" value="tRNAsynth_Ia_anticodon-bd"/>
</dbReference>
<evidence type="ECO:0000259" key="15">
    <source>
        <dbReference type="SMART" id="SM00840"/>
    </source>
</evidence>
<dbReference type="Pfam" id="PF01406">
    <property type="entry name" value="tRNA-synt_1e"/>
    <property type="match status" value="1"/>
</dbReference>
<evidence type="ECO:0000256" key="4">
    <source>
        <dbReference type="ARBA" id="ARBA00022490"/>
    </source>
</evidence>
<feature type="short sequence motif" description="'KMSKS' region" evidence="13">
    <location>
        <begin position="266"/>
        <end position="270"/>
    </location>
</feature>
<evidence type="ECO:0000256" key="10">
    <source>
        <dbReference type="ARBA" id="ARBA00022917"/>
    </source>
</evidence>
<dbReference type="GO" id="GO:0005829">
    <property type="term" value="C:cytosol"/>
    <property type="evidence" value="ECO:0007669"/>
    <property type="project" value="TreeGrafter"/>
</dbReference>
<comment type="catalytic activity">
    <reaction evidence="12 13">
        <text>tRNA(Cys) + L-cysteine + ATP = L-cysteinyl-tRNA(Cys) + AMP + diphosphate</text>
        <dbReference type="Rhea" id="RHEA:17773"/>
        <dbReference type="Rhea" id="RHEA-COMP:9661"/>
        <dbReference type="Rhea" id="RHEA-COMP:9679"/>
        <dbReference type="ChEBI" id="CHEBI:30616"/>
        <dbReference type="ChEBI" id="CHEBI:33019"/>
        <dbReference type="ChEBI" id="CHEBI:35235"/>
        <dbReference type="ChEBI" id="CHEBI:78442"/>
        <dbReference type="ChEBI" id="CHEBI:78517"/>
        <dbReference type="ChEBI" id="CHEBI:456215"/>
        <dbReference type="EC" id="6.1.1.16"/>
    </reaction>
</comment>
<dbReference type="InterPro" id="IPR032678">
    <property type="entry name" value="tRNA-synt_1_cat_dom"/>
</dbReference>
<feature type="coiled-coil region" evidence="14">
    <location>
        <begin position="413"/>
        <end position="440"/>
    </location>
</feature>
<dbReference type="GO" id="GO:0006423">
    <property type="term" value="P:cysteinyl-tRNA aminoacylation"/>
    <property type="evidence" value="ECO:0007669"/>
    <property type="project" value="UniProtKB-UniRule"/>
</dbReference>
<evidence type="ECO:0000256" key="3">
    <source>
        <dbReference type="ARBA" id="ARBA00011245"/>
    </source>
</evidence>
<keyword evidence="13" id="KW-0597">Phosphoprotein</keyword>
<comment type="subcellular location">
    <subcellularLocation>
        <location evidence="1 13">Cytoplasm</location>
    </subcellularLocation>
</comment>
<evidence type="ECO:0000256" key="9">
    <source>
        <dbReference type="ARBA" id="ARBA00022840"/>
    </source>
</evidence>
<evidence type="ECO:0000256" key="7">
    <source>
        <dbReference type="ARBA" id="ARBA00022741"/>
    </source>
</evidence>
<organism evidence="16 17">
    <name type="scientific">Bacillus tequilensis</name>
    <dbReference type="NCBI Taxonomy" id="227866"/>
    <lineage>
        <taxon>Bacteria</taxon>
        <taxon>Bacillati</taxon>
        <taxon>Bacillota</taxon>
        <taxon>Bacilli</taxon>
        <taxon>Bacillales</taxon>
        <taxon>Bacillaceae</taxon>
        <taxon>Bacillus</taxon>
    </lineage>
</organism>
<keyword evidence="11 13" id="KW-0030">Aminoacyl-tRNA synthetase</keyword>
<proteinExistence type="inferred from homology"/>
<dbReference type="InterPro" id="IPR015273">
    <property type="entry name" value="Cys-tRNA-synt_Ia_DALR"/>
</dbReference>
<evidence type="ECO:0000256" key="5">
    <source>
        <dbReference type="ARBA" id="ARBA00022598"/>
    </source>
</evidence>
<dbReference type="PRINTS" id="PR00983">
    <property type="entry name" value="TRNASYNTHCYS"/>
</dbReference>
<dbReference type="KEGG" id="bteq:G4P54_00615"/>
<feature type="binding site" evidence="13">
    <location>
        <position position="234"/>
    </location>
    <ligand>
        <name>Zn(2+)</name>
        <dbReference type="ChEBI" id="CHEBI:29105"/>
    </ligand>
</feature>
<dbReference type="Proteomes" id="UP000501914">
    <property type="component" value="Chromosome"/>
</dbReference>
<evidence type="ECO:0000256" key="6">
    <source>
        <dbReference type="ARBA" id="ARBA00022723"/>
    </source>
</evidence>
<dbReference type="Pfam" id="PF09190">
    <property type="entry name" value="DALR_2"/>
    <property type="match status" value="1"/>
</dbReference>
<evidence type="ECO:0000256" key="8">
    <source>
        <dbReference type="ARBA" id="ARBA00022833"/>
    </source>
</evidence>
<evidence type="ECO:0000256" key="2">
    <source>
        <dbReference type="ARBA" id="ARBA00005594"/>
    </source>
</evidence>
<dbReference type="RefSeq" id="WP_167871491.1">
    <property type="nucleotide sequence ID" value="NZ_CP048852.1"/>
</dbReference>
<dbReference type="HAMAP" id="MF_00041">
    <property type="entry name" value="Cys_tRNA_synth"/>
    <property type="match status" value="1"/>
</dbReference>